<gene>
    <name evidence="2" type="ORF">C1H70_15525</name>
</gene>
<dbReference type="GO" id="GO:0046657">
    <property type="term" value="P:folic acid catabolic process"/>
    <property type="evidence" value="ECO:0007669"/>
    <property type="project" value="TreeGrafter"/>
</dbReference>
<sequence>MTTQTQRDALTRRVDALMPKLSEWNQTIWHYAETAWREYRSARFYVELLREHGFEVEEGSGGMPTAFCATWRNGEGPTLGGYAEYDAVPGNCQAADVVKRPRDNLSPWAGGHTDPHSALGMGSLGGFLAMQALMKEQGISGTLKFFGEPAEKVRGSKPIHAAHGYYDDLDAAISFHPFYMLPLCNTTRWDTHCGAAYGVIYTFLCDSPETWMTRGSHSPIAASHASARAPGANDAVTQMYLNAKALREHVLASGLNWSMNEAILNAGQATADNLAAQMSQIQYFIRVSTVEQAEHVVRGLDHIAESVAKLTHCRVERHWVAKSRPGLPNHSLAELTYANLERVGPPRLGEEAVELARQIQHNLGMAPMEKPFLADIETLRAPRDAERELRQILPPNQTHFTSDDYTEYSWHAPTVRLYVGRPALAPRDDGGAYPDWVMNALGGMAPCIDPMIETAAKTVGLTLLDLLQAPGALDEARAEFERRTGGGIGGDEWMAPLCDYQPPIHFRWPEYVTTARGENDWVIPASNECPEAPGTRDASLQQENR</sequence>
<dbReference type="EMBL" id="PNRG01000033">
    <property type="protein sequence ID" value="PMR78183.1"/>
    <property type="molecule type" value="Genomic_DNA"/>
</dbReference>
<keyword evidence="3" id="KW-1185">Reference proteome</keyword>
<proteinExistence type="predicted"/>
<organism evidence="2 3">
    <name type="scientific">Halomonas urumqiensis</name>
    <dbReference type="NCBI Taxonomy" id="1684789"/>
    <lineage>
        <taxon>Bacteria</taxon>
        <taxon>Pseudomonadati</taxon>
        <taxon>Pseudomonadota</taxon>
        <taxon>Gammaproteobacteria</taxon>
        <taxon>Oceanospirillales</taxon>
        <taxon>Halomonadaceae</taxon>
        <taxon>Halomonas</taxon>
    </lineage>
</organism>
<dbReference type="SUPFAM" id="SSF53187">
    <property type="entry name" value="Zn-dependent exopeptidases"/>
    <property type="match status" value="1"/>
</dbReference>
<comment type="caution">
    <text evidence="2">The sequence shown here is derived from an EMBL/GenBank/DDBJ whole genome shotgun (WGS) entry which is preliminary data.</text>
</comment>
<accession>A0A2N7UCL6</accession>
<dbReference type="AlphaFoldDB" id="A0A2N7UCL6"/>
<reference evidence="2 3" key="1">
    <citation type="submission" date="2018-01" db="EMBL/GenBank/DDBJ databases">
        <title>Halomonas endophytica sp. nov., isolated from storage liquid in the stems of Populus euphratica.</title>
        <authorList>
            <person name="Chen C."/>
        </authorList>
    </citation>
    <scope>NUCLEOTIDE SEQUENCE [LARGE SCALE GENOMIC DNA]</scope>
    <source>
        <strain evidence="2 3">BZ-SZ-XJ27</strain>
    </source>
</reference>
<dbReference type="Proteomes" id="UP000235547">
    <property type="component" value="Unassembled WGS sequence"/>
</dbReference>
<dbReference type="InterPro" id="IPR052030">
    <property type="entry name" value="Peptidase_M20/M20A_hydrolases"/>
</dbReference>
<dbReference type="GO" id="GO:0016805">
    <property type="term" value="F:dipeptidase activity"/>
    <property type="evidence" value="ECO:0007669"/>
    <property type="project" value="TreeGrafter"/>
</dbReference>
<feature type="region of interest" description="Disordered" evidence="1">
    <location>
        <begin position="523"/>
        <end position="545"/>
    </location>
</feature>
<dbReference type="GO" id="GO:0005737">
    <property type="term" value="C:cytoplasm"/>
    <property type="evidence" value="ECO:0007669"/>
    <property type="project" value="TreeGrafter"/>
</dbReference>
<name>A0A2N7UCL6_9GAMM</name>
<dbReference type="PANTHER" id="PTHR30575:SF0">
    <property type="entry name" value="XAA-ARG DIPEPTIDASE"/>
    <property type="match status" value="1"/>
</dbReference>
<protein>
    <submittedName>
        <fullName evidence="2">Peptidase M20</fullName>
    </submittedName>
</protein>
<evidence type="ECO:0000313" key="3">
    <source>
        <dbReference type="Proteomes" id="UP000235547"/>
    </source>
</evidence>
<dbReference type="Gene3D" id="3.40.630.10">
    <property type="entry name" value="Zn peptidases"/>
    <property type="match status" value="1"/>
</dbReference>
<dbReference type="Gene3D" id="3.30.70.360">
    <property type="match status" value="1"/>
</dbReference>
<dbReference type="PANTHER" id="PTHR30575">
    <property type="entry name" value="PEPTIDASE M20"/>
    <property type="match status" value="1"/>
</dbReference>
<evidence type="ECO:0000313" key="2">
    <source>
        <dbReference type="EMBL" id="PMR78183.1"/>
    </source>
</evidence>
<dbReference type="RefSeq" id="WP_102589248.1">
    <property type="nucleotide sequence ID" value="NZ_BNAE01000001.1"/>
</dbReference>
<dbReference type="OrthoDB" id="9781032at2"/>
<dbReference type="GO" id="GO:0071713">
    <property type="term" value="F:para-aminobenzoyl-glutamate hydrolase activity"/>
    <property type="evidence" value="ECO:0007669"/>
    <property type="project" value="TreeGrafter"/>
</dbReference>
<evidence type="ECO:0000256" key="1">
    <source>
        <dbReference type="SAM" id="MobiDB-lite"/>
    </source>
</evidence>